<keyword evidence="2" id="KW-1133">Transmembrane helix</keyword>
<protein>
    <recommendedName>
        <fullName evidence="3">Stealth protein CR4 conserved region 4 domain-containing protein</fullName>
    </recommendedName>
</protein>
<dbReference type="OrthoDB" id="263283at2759"/>
<dbReference type="PANTHER" id="PTHR24045:SF0">
    <property type="entry name" value="N-ACETYLGLUCOSAMINE-1-PHOSPHOTRANSFERASE SUBUNITS ALPHA_BETA"/>
    <property type="match status" value="1"/>
</dbReference>
<feature type="transmembrane region" description="Helical" evidence="2">
    <location>
        <begin position="107"/>
        <end position="125"/>
    </location>
</feature>
<dbReference type="InterPro" id="IPR047141">
    <property type="entry name" value="Stealth"/>
</dbReference>
<reference evidence="4" key="1">
    <citation type="submission" date="2020-10" db="EMBL/GenBank/DDBJ databases">
        <title>Unveiling of a novel bifunctional photoreceptor, Dualchrome1, isolated from a cosmopolitan green alga.</title>
        <authorList>
            <person name="Suzuki S."/>
            <person name="Kawachi M."/>
        </authorList>
    </citation>
    <scope>NUCLEOTIDE SEQUENCE</scope>
    <source>
        <strain evidence="4">NIES 2893</strain>
    </source>
</reference>
<keyword evidence="2" id="KW-0472">Membrane</keyword>
<feature type="domain" description="Stealth protein CR4 conserved region 4" evidence="3">
    <location>
        <begin position="39"/>
        <end position="91"/>
    </location>
</feature>
<dbReference type="GO" id="GO:0016740">
    <property type="term" value="F:transferase activity"/>
    <property type="evidence" value="ECO:0007669"/>
    <property type="project" value="UniProtKB-KW"/>
</dbReference>
<keyword evidence="5" id="KW-1185">Reference proteome</keyword>
<gene>
    <name evidence="4" type="ORF">PPROV_000374400</name>
</gene>
<accession>A0A830HE70</accession>
<organism evidence="4 5">
    <name type="scientific">Pycnococcus provasolii</name>
    <dbReference type="NCBI Taxonomy" id="41880"/>
    <lineage>
        <taxon>Eukaryota</taxon>
        <taxon>Viridiplantae</taxon>
        <taxon>Chlorophyta</taxon>
        <taxon>Pseudoscourfieldiophyceae</taxon>
        <taxon>Pseudoscourfieldiales</taxon>
        <taxon>Pycnococcaceae</taxon>
        <taxon>Pycnococcus</taxon>
    </lineage>
</organism>
<comment type="caution">
    <text evidence="4">The sequence shown here is derived from an EMBL/GenBank/DDBJ whole genome shotgun (WGS) entry which is preliminary data.</text>
</comment>
<evidence type="ECO:0000313" key="4">
    <source>
        <dbReference type="EMBL" id="GHP04992.1"/>
    </source>
</evidence>
<dbReference type="GO" id="GO:0005794">
    <property type="term" value="C:Golgi apparatus"/>
    <property type="evidence" value="ECO:0007669"/>
    <property type="project" value="TreeGrafter"/>
</dbReference>
<dbReference type="AlphaFoldDB" id="A0A830HE70"/>
<proteinExistence type="predicted"/>
<dbReference type="Pfam" id="PF17103">
    <property type="entry name" value="Stealth_CR4"/>
    <property type="match status" value="1"/>
</dbReference>
<dbReference type="PANTHER" id="PTHR24045">
    <property type="match status" value="1"/>
</dbReference>
<keyword evidence="2" id="KW-0812">Transmembrane</keyword>
<evidence type="ECO:0000259" key="3">
    <source>
        <dbReference type="Pfam" id="PF17103"/>
    </source>
</evidence>
<sequence>MKEHLRRERKYAFELMDADPYMSFLQLSSNLADSGNQLDALRARPKKFVCVNDDMDDSASTNNRRISAQLQDTLHSFFPTPSRFELHRGQRGYLTIQSWRWFWRVRALAHLVAVVCTFAALYRALMSSRFKQRLAECRAFASRFALCLYAAWCEATSSLETTKSEA</sequence>
<evidence type="ECO:0000256" key="1">
    <source>
        <dbReference type="ARBA" id="ARBA00022679"/>
    </source>
</evidence>
<dbReference type="Proteomes" id="UP000660262">
    <property type="component" value="Unassembled WGS sequence"/>
</dbReference>
<dbReference type="InterPro" id="IPR031356">
    <property type="entry name" value="Stealth_CR4"/>
</dbReference>
<keyword evidence="1" id="KW-0808">Transferase</keyword>
<dbReference type="EMBL" id="BNJQ01000009">
    <property type="protein sequence ID" value="GHP04992.1"/>
    <property type="molecule type" value="Genomic_DNA"/>
</dbReference>
<evidence type="ECO:0000313" key="5">
    <source>
        <dbReference type="Proteomes" id="UP000660262"/>
    </source>
</evidence>
<name>A0A830HE70_9CHLO</name>
<evidence type="ECO:0000256" key="2">
    <source>
        <dbReference type="SAM" id="Phobius"/>
    </source>
</evidence>